<feature type="chain" id="PRO_5027039966" description="DUF732 domain-containing protein" evidence="1">
    <location>
        <begin position="27"/>
        <end position="285"/>
    </location>
</feature>
<accession>A0A6N4V186</accession>
<evidence type="ECO:0008006" key="4">
    <source>
        <dbReference type="Google" id="ProtNLM"/>
    </source>
</evidence>
<protein>
    <recommendedName>
        <fullName evidence="4">DUF732 domain-containing protein</fullName>
    </recommendedName>
</protein>
<geneLocation type="plasmid" evidence="2 3">
    <name>pJCM12272</name>
</geneLocation>
<dbReference type="Proteomes" id="UP000466906">
    <property type="component" value="Plasmid pJCM12272"/>
</dbReference>
<organism evidence="2 3">
    <name type="scientific">Mycolicibacterium alvei</name>
    <dbReference type="NCBI Taxonomy" id="67081"/>
    <lineage>
        <taxon>Bacteria</taxon>
        <taxon>Bacillati</taxon>
        <taxon>Actinomycetota</taxon>
        <taxon>Actinomycetes</taxon>
        <taxon>Mycobacteriales</taxon>
        <taxon>Mycobacteriaceae</taxon>
        <taxon>Mycolicibacterium</taxon>
    </lineage>
</organism>
<evidence type="ECO:0000313" key="2">
    <source>
        <dbReference type="EMBL" id="BBX30459.1"/>
    </source>
</evidence>
<reference evidence="2 3" key="1">
    <citation type="journal article" date="2019" name="Emerg. Microbes Infect.">
        <title>Comprehensive subspecies identification of 175 nontuberculous mycobacteria species based on 7547 genomic profiles.</title>
        <authorList>
            <person name="Matsumoto Y."/>
            <person name="Kinjo T."/>
            <person name="Motooka D."/>
            <person name="Nabeya D."/>
            <person name="Jung N."/>
            <person name="Uechi K."/>
            <person name="Horii T."/>
            <person name="Iida T."/>
            <person name="Fujita J."/>
            <person name="Nakamura S."/>
        </authorList>
    </citation>
    <scope>NUCLEOTIDE SEQUENCE [LARGE SCALE GENOMIC DNA]</scope>
    <source>
        <strain evidence="2 3">JCM 12272</strain>
        <plasmid evidence="2">pJCM12272</plasmid>
    </source>
</reference>
<dbReference type="EMBL" id="AP022566">
    <property type="protein sequence ID" value="BBX30459.1"/>
    <property type="molecule type" value="Genomic_DNA"/>
</dbReference>
<keyword evidence="2" id="KW-0614">Plasmid</keyword>
<dbReference type="AlphaFoldDB" id="A0A6N4V186"/>
<dbReference type="KEGG" id="malv:MALV_55840"/>
<feature type="signal peptide" evidence="1">
    <location>
        <begin position="1"/>
        <end position="26"/>
    </location>
</feature>
<gene>
    <name evidence="2" type="ORF">MALV_55840</name>
</gene>
<keyword evidence="3" id="KW-1185">Reference proteome</keyword>
<sequence length="285" mass="29549">MAISGWIYRAALTFAALSMGVSVAMAVPPVAGADYFENPTVPDAPPGDGMGHVSVSTAPGNTVIVDIVGRYDAVDTTGPFANACLVSLGAHQVEQHVALDETGSGTATLVAPFDGRWALGGSCGTHQPAGSDVSANLNLFAPFAPLCPDCSSRAYALHLVGAPYIAGPKYARPAPRKAQQQPDLSCTDSMRQTFDQYGASAEVADLAAALAKKPKPDLAGKAYGACALIADNPRDAFLALCNVGRSMIPADWAYLAITELGRQISNEDVESFGQSASDSWNAQCR</sequence>
<keyword evidence="1" id="KW-0732">Signal</keyword>
<evidence type="ECO:0000256" key="1">
    <source>
        <dbReference type="SAM" id="SignalP"/>
    </source>
</evidence>
<evidence type="ECO:0000313" key="3">
    <source>
        <dbReference type="Proteomes" id="UP000466906"/>
    </source>
</evidence>
<proteinExistence type="predicted"/>
<name>A0A6N4V186_9MYCO</name>